<dbReference type="EMBL" id="LCJM01000043">
    <property type="protein sequence ID" value="KKT77357.1"/>
    <property type="molecule type" value="Genomic_DNA"/>
</dbReference>
<name>A0A0G1M8Z4_9BACT</name>
<comment type="caution">
    <text evidence="1">The sequence shown here is derived from an EMBL/GenBank/DDBJ whole genome shotgun (WGS) entry which is preliminary data.</text>
</comment>
<gene>
    <name evidence="1" type="ORF">UW74_C0043G0006</name>
</gene>
<accession>A0A0G1M8Z4</accession>
<evidence type="ECO:0000313" key="2">
    <source>
        <dbReference type="Proteomes" id="UP000034889"/>
    </source>
</evidence>
<sequence length="224" mass="25872">MGVAFFLQTSMTEILEKLFESDPKVRILRICMRNSEDSFTREDLAKRSQLRPRVVSQELEKLVRIGVIGHGTARITEEKIQKKKHGKKYKIKIITKSRKTKVYFANKNLEIFPELRNLISKASVASKREIAGKVKSLGNIKLALVSGIFINNPNSRTDLLIVGDKVSVKKVNSFLSKIEAQLGKSIHYTLMDTSEFKYRMNMYDRFLRDILEFPHEKLINRVNI</sequence>
<protein>
    <recommendedName>
        <fullName evidence="3">Transcriptional regulator</fullName>
    </recommendedName>
</protein>
<organism evidence="1 2">
    <name type="scientific">Candidatus Giovannonibacteria bacterium GW2011_GWC2_44_8</name>
    <dbReference type="NCBI Taxonomy" id="1618657"/>
    <lineage>
        <taxon>Bacteria</taxon>
        <taxon>Candidatus Giovannoniibacteriota</taxon>
    </lineage>
</organism>
<evidence type="ECO:0000313" key="1">
    <source>
        <dbReference type="EMBL" id="KKT77357.1"/>
    </source>
</evidence>
<dbReference type="AlphaFoldDB" id="A0A0G1M8Z4"/>
<proteinExistence type="predicted"/>
<reference evidence="1 2" key="1">
    <citation type="journal article" date="2015" name="Nature">
        <title>rRNA introns, odd ribosomes, and small enigmatic genomes across a large radiation of phyla.</title>
        <authorList>
            <person name="Brown C.T."/>
            <person name="Hug L.A."/>
            <person name="Thomas B.C."/>
            <person name="Sharon I."/>
            <person name="Castelle C.J."/>
            <person name="Singh A."/>
            <person name="Wilkins M.J."/>
            <person name="Williams K.H."/>
            <person name="Banfield J.F."/>
        </authorList>
    </citation>
    <scope>NUCLEOTIDE SEQUENCE [LARGE SCALE GENOMIC DNA]</scope>
</reference>
<evidence type="ECO:0008006" key="3">
    <source>
        <dbReference type="Google" id="ProtNLM"/>
    </source>
</evidence>
<dbReference type="Proteomes" id="UP000034889">
    <property type="component" value="Unassembled WGS sequence"/>
</dbReference>